<dbReference type="GO" id="GO:0005634">
    <property type="term" value="C:nucleus"/>
    <property type="evidence" value="ECO:0007669"/>
    <property type="project" value="UniProtKB-SubCell"/>
</dbReference>
<dbReference type="Pfam" id="PF00096">
    <property type="entry name" value="zf-C2H2"/>
    <property type="match status" value="1"/>
</dbReference>
<feature type="compositionally biased region" description="Low complexity" evidence="10">
    <location>
        <begin position="422"/>
        <end position="432"/>
    </location>
</feature>
<keyword evidence="4 9" id="KW-0863">Zinc-finger</keyword>
<evidence type="ECO:0000256" key="3">
    <source>
        <dbReference type="ARBA" id="ARBA00022737"/>
    </source>
</evidence>
<dbReference type="SUPFAM" id="SSF57667">
    <property type="entry name" value="beta-beta-alpha zinc fingers"/>
    <property type="match status" value="1"/>
</dbReference>
<evidence type="ECO:0000313" key="12">
    <source>
        <dbReference type="EMBL" id="CAH0395327.1"/>
    </source>
</evidence>
<feature type="compositionally biased region" description="Basic and acidic residues" evidence="10">
    <location>
        <begin position="107"/>
        <end position="120"/>
    </location>
</feature>
<feature type="region of interest" description="Disordered" evidence="10">
    <location>
        <begin position="762"/>
        <end position="814"/>
    </location>
</feature>
<keyword evidence="3" id="KW-0677">Repeat</keyword>
<feature type="region of interest" description="Disordered" evidence="10">
    <location>
        <begin position="726"/>
        <end position="747"/>
    </location>
</feature>
<evidence type="ECO:0000256" key="1">
    <source>
        <dbReference type="ARBA" id="ARBA00004123"/>
    </source>
</evidence>
<dbReference type="GO" id="GO:0008270">
    <property type="term" value="F:zinc ion binding"/>
    <property type="evidence" value="ECO:0007669"/>
    <property type="project" value="UniProtKB-KW"/>
</dbReference>
<dbReference type="SMART" id="SM00355">
    <property type="entry name" value="ZnF_C2H2"/>
    <property type="match status" value="4"/>
</dbReference>
<reference evidence="12" key="1">
    <citation type="submission" date="2021-12" db="EMBL/GenBank/DDBJ databases">
        <authorList>
            <person name="King R."/>
        </authorList>
    </citation>
    <scope>NUCLEOTIDE SEQUENCE</scope>
</reference>
<evidence type="ECO:0000256" key="7">
    <source>
        <dbReference type="ARBA" id="ARBA00023242"/>
    </source>
</evidence>
<keyword evidence="13" id="KW-1185">Reference proteome</keyword>
<proteinExistence type="inferred from homology"/>
<dbReference type="InterPro" id="IPR013087">
    <property type="entry name" value="Znf_C2H2_type"/>
</dbReference>
<evidence type="ECO:0000256" key="2">
    <source>
        <dbReference type="ARBA" id="ARBA00022723"/>
    </source>
</evidence>
<feature type="compositionally biased region" description="Polar residues" evidence="10">
    <location>
        <begin position="203"/>
        <end position="216"/>
    </location>
</feature>
<feature type="domain" description="C2H2-type" evidence="11">
    <location>
        <begin position="817"/>
        <end position="844"/>
    </location>
</feature>
<evidence type="ECO:0000256" key="5">
    <source>
        <dbReference type="ARBA" id="ARBA00022833"/>
    </source>
</evidence>
<keyword evidence="2" id="KW-0479">Metal-binding</keyword>
<feature type="compositionally biased region" description="Basic and acidic residues" evidence="10">
    <location>
        <begin position="252"/>
        <end position="268"/>
    </location>
</feature>
<evidence type="ECO:0000256" key="6">
    <source>
        <dbReference type="ARBA" id="ARBA00023125"/>
    </source>
</evidence>
<organism evidence="12 13">
    <name type="scientific">Bemisia tabaci</name>
    <name type="common">Sweetpotato whitefly</name>
    <name type="synonym">Aleurodes tabaci</name>
    <dbReference type="NCBI Taxonomy" id="7038"/>
    <lineage>
        <taxon>Eukaryota</taxon>
        <taxon>Metazoa</taxon>
        <taxon>Ecdysozoa</taxon>
        <taxon>Arthropoda</taxon>
        <taxon>Hexapoda</taxon>
        <taxon>Insecta</taxon>
        <taxon>Pterygota</taxon>
        <taxon>Neoptera</taxon>
        <taxon>Paraneoptera</taxon>
        <taxon>Hemiptera</taxon>
        <taxon>Sternorrhyncha</taxon>
        <taxon>Aleyrodoidea</taxon>
        <taxon>Aleyrodidae</taxon>
        <taxon>Aleyrodinae</taxon>
        <taxon>Bemisia</taxon>
    </lineage>
</organism>
<dbReference type="Proteomes" id="UP001152759">
    <property type="component" value="Chromosome 9"/>
</dbReference>
<feature type="compositionally biased region" description="Basic and acidic residues" evidence="10">
    <location>
        <begin position="408"/>
        <end position="421"/>
    </location>
</feature>
<dbReference type="PROSITE" id="PS00028">
    <property type="entry name" value="ZINC_FINGER_C2H2_1"/>
    <property type="match status" value="3"/>
</dbReference>
<feature type="compositionally biased region" description="Polar residues" evidence="10">
    <location>
        <begin position="344"/>
        <end position="358"/>
    </location>
</feature>
<keyword evidence="5" id="KW-0862">Zinc</keyword>
<comment type="similarity">
    <text evidence="8">Belongs to the snail C2H2-type zinc-finger protein family.</text>
</comment>
<dbReference type="PROSITE" id="PS50157">
    <property type="entry name" value="ZINC_FINGER_C2H2_2"/>
    <property type="match status" value="2"/>
</dbReference>
<evidence type="ECO:0000256" key="8">
    <source>
        <dbReference type="ARBA" id="ARBA00037948"/>
    </source>
</evidence>
<name>A0A9P0AMZ8_BEMTA</name>
<feature type="compositionally biased region" description="Acidic residues" evidence="10">
    <location>
        <begin position="269"/>
        <end position="280"/>
    </location>
</feature>
<comment type="subcellular location">
    <subcellularLocation>
        <location evidence="1">Nucleus</location>
    </subcellularLocation>
</comment>
<feature type="compositionally biased region" description="Basic and acidic residues" evidence="10">
    <location>
        <begin position="367"/>
        <end position="378"/>
    </location>
</feature>
<feature type="region of interest" description="Disordered" evidence="10">
    <location>
        <begin position="102"/>
        <end position="126"/>
    </location>
</feature>
<feature type="domain" description="C2H2-type" evidence="11">
    <location>
        <begin position="849"/>
        <end position="876"/>
    </location>
</feature>
<keyword evidence="7" id="KW-0539">Nucleus</keyword>
<feature type="compositionally biased region" description="Basic and acidic residues" evidence="10">
    <location>
        <begin position="332"/>
        <end position="342"/>
    </location>
</feature>
<dbReference type="KEGG" id="btab:109033054"/>
<keyword evidence="6" id="KW-0238">DNA-binding</keyword>
<feature type="region of interest" description="Disordered" evidence="10">
    <location>
        <begin position="189"/>
        <end position="444"/>
    </location>
</feature>
<dbReference type="PANTHER" id="PTHR24388">
    <property type="entry name" value="ZINC FINGER PROTEIN"/>
    <property type="match status" value="1"/>
</dbReference>
<evidence type="ECO:0000256" key="4">
    <source>
        <dbReference type="ARBA" id="ARBA00022771"/>
    </source>
</evidence>
<evidence type="ECO:0000259" key="11">
    <source>
        <dbReference type="PROSITE" id="PS50157"/>
    </source>
</evidence>
<dbReference type="PANTHER" id="PTHR24388:SF54">
    <property type="entry name" value="PROTEIN ESCARGOT"/>
    <property type="match status" value="1"/>
</dbReference>
<dbReference type="InterPro" id="IPR050527">
    <property type="entry name" value="Snail/Krueppel_Znf"/>
</dbReference>
<dbReference type="EMBL" id="OU963870">
    <property type="protein sequence ID" value="CAH0395327.1"/>
    <property type="molecule type" value="Genomic_DNA"/>
</dbReference>
<feature type="region of interest" description="Disordered" evidence="10">
    <location>
        <begin position="620"/>
        <end position="650"/>
    </location>
</feature>
<gene>
    <name evidence="12" type="ORF">BEMITA_LOCUS13521</name>
</gene>
<protein>
    <recommendedName>
        <fullName evidence="11">C2H2-type domain-containing protein</fullName>
    </recommendedName>
</protein>
<accession>A0A9P0AMZ8</accession>
<feature type="compositionally biased region" description="Basic and acidic residues" evidence="10">
    <location>
        <begin position="304"/>
        <end position="325"/>
    </location>
</feature>
<evidence type="ECO:0000256" key="9">
    <source>
        <dbReference type="PROSITE-ProRule" id="PRU00042"/>
    </source>
</evidence>
<dbReference type="Pfam" id="PF13912">
    <property type="entry name" value="zf-C2H2_6"/>
    <property type="match status" value="1"/>
</dbReference>
<evidence type="ECO:0000313" key="13">
    <source>
        <dbReference type="Proteomes" id="UP001152759"/>
    </source>
</evidence>
<dbReference type="Gene3D" id="3.30.160.60">
    <property type="entry name" value="Classic Zinc Finger"/>
    <property type="match status" value="1"/>
</dbReference>
<feature type="compositionally biased region" description="Acidic residues" evidence="10">
    <location>
        <begin position="226"/>
        <end position="251"/>
    </location>
</feature>
<dbReference type="GO" id="GO:0000981">
    <property type="term" value="F:DNA-binding transcription factor activity, RNA polymerase II-specific"/>
    <property type="evidence" value="ECO:0007669"/>
    <property type="project" value="TreeGrafter"/>
</dbReference>
<sequence>MKHKRYALIRTKKNLLMTRKIQPSGIFVQPTARKRKVGRCKLCSLKFLSKHKFHKHIRNHVSQPIVRLQKIRWPIVVKINKDRWNLKENEVFDSHNNYGEPPTDCLKVTERKKSDDERSNDSSGKACPLKLTLKINKKKNSAGAPEFSVVSTPSPPSDISLGLGEHTEDSFERLASSNMTDQCVSENGLTSMSEEEEQMADDNFSSNEENSDANRTTESDVGMDQQESEVNGDEEPDLEMSAQDDTDDPPEDLDKKLILKLTSKKEFLDPEEQEEQEQELNESKEDSFCEEEEMSFKNGIVKQTLEDMKNGDLEDEKQYNHKDSITSESEEDALKEGDRDNMEENGSSRRNSFNSAEGTVSPAPSEGGEKSVESKSEPESAPTPTPEKREGGGLLRVRSSSEMMKSASEFDMKDPELHAESTDSFMSSMSDDQTGAPVPSSPGLTVLSAAQLGATENSSCDSDNLLQNMEYQNQLASGYNYPIQPEGTEYMSIDQLGAGDMNYRCNLGPECSGMMFMSAADLSAHQASAHNMVPPVQQLAQQFSGQVQRMPVPQQQPGMPPQGPQYSMRGMSPQFRQSMPPHGGLLAPKQSMGGPRYPTGPPGRFPQPIRQRMQMSPVNGRGQPMVGRGGVVKRPGPPLGRGGTPIPQKRRYDTLMPSRLEDNDCHVIAMQKRNNDAGLVIQNVQGRDNNLFQLSDAITLSLRNQQPKENPTKSVANVLASRGITVTPSGGGSKAPISPRRNSPTEAALNSLNHNSAISIISTNSNNNSGKQAGNTGFAVPQGIRRTNITERPPRPPTVDLTGNDPPQRLGRGGAQYTCQVCDKTYSSPDLLNQHMQSHRTNQQTKIPYRCNLCNAQYPNQQSLLQHKKSHHRDTGGTEMALPVVDLKQPGTLSRLQQLGVKFCIPLSQLGNQSGGGVFGLPVISIDGAKNPAVCNLGALGASNILSLGPIKSLGR</sequence>
<dbReference type="AlphaFoldDB" id="A0A9P0AMZ8"/>
<dbReference type="GO" id="GO:0000978">
    <property type="term" value="F:RNA polymerase II cis-regulatory region sequence-specific DNA binding"/>
    <property type="evidence" value="ECO:0007669"/>
    <property type="project" value="TreeGrafter"/>
</dbReference>
<evidence type="ECO:0000256" key="10">
    <source>
        <dbReference type="SAM" id="MobiDB-lite"/>
    </source>
</evidence>
<dbReference type="InterPro" id="IPR036236">
    <property type="entry name" value="Znf_C2H2_sf"/>
</dbReference>
<feature type="region of interest" description="Disordered" evidence="10">
    <location>
        <begin position="140"/>
        <end position="164"/>
    </location>
</feature>